<dbReference type="Pfam" id="PF13377">
    <property type="entry name" value="Peripla_BP_3"/>
    <property type="match status" value="1"/>
</dbReference>
<name>A0A1H4LID7_9MICC</name>
<dbReference type="STRING" id="156980.SAMN04489745_1017"/>
<reference evidence="6 7" key="1">
    <citation type="submission" date="2016-10" db="EMBL/GenBank/DDBJ databases">
        <authorList>
            <person name="de Groot N.N."/>
        </authorList>
    </citation>
    <scope>NUCLEOTIDE SEQUENCE [LARGE SCALE GENOMIC DNA]</scope>
    <source>
        <strain evidence="6 7">DSM 10495</strain>
    </source>
</reference>
<dbReference type="SUPFAM" id="SSF47413">
    <property type="entry name" value="lambda repressor-like DNA-binding domains"/>
    <property type="match status" value="1"/>
</dbReference>
<evidence type="ECO:0000313" key="6">
    <source>
        <dbReference type="EMBL" id="SEB70441.1"/>
    </source>
</evidence>
<keyword evidence="7" id="KW-1185">Reference proteome</keyword>
<dbReference type="InterPro" id="IPR028082">
    <property type="entry name" value="Peripla_BP_I"/>
</dbReference>
<organism evidence="6 7">
    <name type="scientific">Arthrobacter woluwensis</name>
    <dbReference type="NCBI Taxonomy" id="156980"/>
    <lineage>
        <taxon>Bacteria</taxon>
        <taxon>Bacillati</taxon>
        <taxon>Actinomycetota</taxon>
        <taxon>Actinomycetes</taxon>
        <taxon>Micrococcales</taxon>
        <taxon>Micrococcaceae</taxon>
        <taxon>Arthrobacter</taxon>
    </lineage>
</organism>
<dbReference type="PANTHER" id="PTHR30146:SF148">
    <property type="entry name" value="HTH-TYPE TRANSCRIPTIONAL REPRESSOR PURR-RELATED"/>
    <property type="match status" value="1"/>
</dbReference>
<dbReference type="GO" id="GO:0000976">
    <property type="term" value="F:transcription cis-regulatory region binding"/>
    <property type="evidence" value="ECO:0007669"/>
    <property type="project" value="TreeGrafter"/>
</dbReference>
<dbReference type="RefSeq" id="WP_066215810.1">
    <property type="nucleotide sequence ID" value="NZ_FNSN01000003.1"/>
</dbReference>
<keyword evidence="1" id="KW-0678">Repressor</keyword>
<evidence type="ECO:0000256" key="1">
    <source>
        <dbReference type="ARBA" id="ARBA00022491"/>
    </source>
</evidence>
<dbReference type="InterPro" id="IPR000843">
    <property type="entry name" value="HTH_LacI"/>
</dbReference>
<dbReference type="Gene3D" id="1.10.260.40">
    <property type="entry name" value="lambda repressor-like DNA-binding domains"/>
    <property type="match status" value="1"/>
</dbReference>
<dbReference type="AlphaFoldDB" id="A0A1H4LID7"/>
<dbReference type="Proteomes" id="UP000182652">
    <property type="component" value="Unassembled WGS sequence"/>
</dbReference>
<evidence type="ECO:0000313" key="7">
    <source>
        <dbReference type="Proteomes" id="UP000182652"/>
    </source>
</evidence>
<gene>
    <name evidence="6" type="ORF">SAMN04489745_1017</name>
</gene>
<dbReference type="InterPro" id="IPR010982">
    <property type="entry name" value="Lambda_DNA-bd_dom_sf"/>
</dbReference>
<dbReference type="InterPro" id="IPR046335">
    <property type="entry name" value="LacI/GalR-like_sensor"/>
</dbReference>
<dbReference type="EMBL" id="FNSN01000003">
    <property type="protein sequence ID" value="SEB70441.1"/>
    <property type="molecule type" value="Genomic_DNA"/>
</dbReference>
<evidence type="ECO:0000259" key="5">
    <source>
        <dbReference type="PROSITE" id="PS50932"/>
    </source>
</evidence>
<dbReference type="SUPFAM" id="SSF53822">
    <property type="entry name" value="Periplasmic binding protein-like I"/>
    <property type="match status" value="1"/>
</dbReference>
<dbReference type="Pfam" id="PF00356">
    <property type="entry name" value="LacI"/>
    <property type="match status" value="1"/>
</dbReference>
<dbReference type="CDD" id="cd06288">
    <property type="entry name" value="PBP1_sucrose_transcription_regulator"/>
    <property type="match status" value="1"/>
</dbReference>
<dbReference type="CDD" id="cd01392">
    <property type="entry name" value="HTH_LacI"/>
    <property type="match status" value="1"/>
</dbReference>
<keyword evidence="3" id="KW-0238">DNA-binding</keyword>
<protein>
    <submittedName>
        <fullName evidence="6">Transcriptional regulator, LacI family</fullName>
    </submittedName>
</protein>
<dbReference type="SMART" id="SM00354">
    <property type="entry name" value="HTH_LACI"/>
    <property type="match status" value="1"/>
</dbReference>
<dbReference type="PROSITE" id="PS50932">
    <property type="entry name" value="HTH_LACI_2"/>
    <property type="match status" value="1"/>
</dbReference>
<evidence type="ECO:0000256" key="3">
    <source>
        <dbReference type="ARBA" id="ARBA00023125"/>
    </source>
</evidence>
<keyword evidence="2" id="KW-0805">Transcription regulation</keyword>
<sequence length="356" mass="37474">MQRKATAQDVAKLAGVSRSAVSLVLNGHGDGNIASESQERIRQAAKELNYKPNAVALSLRNQRTSVIGIVSDRVISGPVDGNIIAGADAVARTQGFVTLGLDTELDEQRDVSAVETLLDRHVDALMYVTVGLRELKVPAGMEKAPSILANCFDSRGPGHVGNVLPDEVWGGAEALRHVLAHGHRRLAFLTGPLTHPASQRRLAGYREAMAEAGLPFPEDAVLPTGWDITDGFAAAGAALSVPADERPTALLCANDRCAVGAVLAARGLGLQVPGDVSIVGYDDEERIADTMVPALSTMALPLREIGAAAMTRLLSAIPRVARKASKHLPPDRSVLEGEQLIRGRFVDRGSLGPAPA</sequence>
<proteinExistence type="predicted"/>
<keyword evidence="4" id="KW-0804">Transcription</keyword>
<dbReference type="Gene3D" id="3.40.50.2300">
    <property type="match status" value="2"/>
</dbReference>
<dbReference type="GO" id="GO:0003700">
    <property type="term" value="F:DNA-binding transcription factor activity"/>
    <property type="evidence" value="ECO:0007669"/>
    <property type="project" value="TreeGrafter"/>
</dbReference>
<dbReference type="PANTHER" id="PTHR30146">
    <property type="entry name" value="LACI-RELATED TRANSCRIPTIONAL REPRESSOR"/>
    <property type="match status" value="1"/>
</dbReference>
<evidence type="ECO:0000256" key="4">
    <source>
        <dbReference type="ARBA" id="ARBA00023163"/>
    </source>
</evidence>
<accession>A0A1H4LID7</accession>
<feature type="domain" description="HTH lacI-type" evidence="5">
    <location>
        <begin position="5"/>
        <end position="61"/>
    </location>
</feature>
<evidence type="ECO:0000256" key="2">
    <source>
        <dbReference type="ARBA" id="ARBA00023015"/>
    </source>
</evidence>